<evidence type="ECO:0000256" key="4">
    <source>
        <dbReference type="ARBA" id="ARBA00022763"/>
    </source>
</evidence>
<evidence type="ECO:0000313" key="9">
    <source>
        <dbReference type="Proteomes" id="UP000077098"/>
    </source>
</evidence>
<dbReference type="PROSITE" id="PS00374">
    <property type="entry name" value="MGMT"/>
    <property type="match status" value="1"/>
</dbReference>
<reference evidence="8 9" key="1">
    <citation type="submission" date="2016-05" db="EMBL/GenBank/DDBJ databases">
        <authorList>
            <person name="Lavstsen T."/>
            <person name="Jespersen J.S."/>
        </authorList>
    </citation>
    <scope>NUCLEOTIDE SEQUENCE [LARGE SCALE GENOMIC DNA]</scope>
    <source>
        <strain evidence="8 9">KCJ1736</strain>
    </source>
</reference>
<evidence type="ECO:0000256" key="2">
    <source>
        <dbReference type="ARBA" id="ARBA00022603"/>
    </source>
</evidence>
<dbReference type="NCBIfam" id="TIGR00589">
    <property type="entry name" value="ogt"/>
    <property type="match status" value="1"/>
</dbReference>
<dbReference type="InterPro" id="IPR036388">
    <property type="entry name" value="WH-like_DNA-bd_sf"/>
</dbReference>
<evidence type="ECO:0000256" key="6">
    <source>
        <dbReference type="ARBA" id="ARBA00049348"/>
    </source>
</evidence>
<protein>
    <submittedName>
        <fullName evidence="8">Cysteine methyltransferase</fullName>
    </submittedName>
</protein>
<dbReference type="Pfam" id="PF01035">
    <property type="entry name" value="DNA_binding_1"/>
    <property type="match status" value="1"/>
</dbReference>
<dbReference type="EMBL" id="LXPS01000039">
    <property type="protein sequence ID" value="OAE37577.1"/>
    <property type="molecule type" value="Genomic_DNA"/>
</dbReference>
<dbReference type="Proteomes" id="UP000077098">
    <property type="component" value="Unassembled WGS sequence"/>
</dbReference>
<evidence type="ECO:0000259" key="7">
    <source>
        <dbReference type="Pfam" id="PF01035"/>
    </source>
</evidence>
<accession>A0A176WYD3</accession>
<comment type="catalytic activity">
    <reaction evidence="1">
        <text>a 4-O-methyl-thymidine in DNA + L-cysteinyl-[protein] = a thymidine in DNA + S-methyl-L-cysteinyl-[protein]</text>
        <dbReference type="Rhea" id="RHEA:53428"/>
        <dbReference type="Rhea" id="RHEA-COMP:10131"/>
        <dbReference type="Rhea" id="RHEA-COMP:10132"/>
        <dbReference type="Rhea" id="RHEA-COMP:13555"/>
        <dbReference type="Rhea" id="RHEA-COMP:13556"/>
        <dbReference type="ChEBI" id="CHEBI:29950"/>
        <dbReference type="ChEBI" id="CHEBI:82612"/>
        <dbReference type="ChEBI" id="CHEBI:137386"/>
        <dbReference type="ChEBI" id="CHEBI:137387"/>
        <dbReference type="EC" id="2.1.1.63"/>
    </reaction>
</comment>
<dbReference type="Gene3D" id="3.30.160.70">
    <property type="entry name" value="Methylated DNA-protein cysteine methyltransferase domain"/>
    <property type="match status" value="1"/>
</dbReference>
<proteinExistence type="predicted"/>
<dbReference type="AlphaFoldDB" id="A0A176WYD3"/>
<comment type="caution">
    <text evidence="8">The sequence shown here is derived from an EMBL/GenBank/DDBJ whole genome shotgun (WGS) entry which is preliminary data.</text>
</comment>
<evidence type="ECO:0000256" key="5">
    <source>
        <dbReference type="ARBA" id="ARBA00023204"/>
    </source>
</evidence>
<dbReference type="Gene3D" id="1.10.10.10">
    <property type="entry name" value="Winged helix-like DNA-binding domain superfamily/Winged helix DNA-binding domain"/>
    <property type="match status" value="1"/>
</dbReference>
<dbReference type="SUPFAM" id="SSF46767">
    <property type="entry name" value="Methylated DNA-protein cysteine methyltransferase, C-terminal domain"/>
    <property type="match status" value="1"/>
</dbReference>
<dbReference type="InterPro" id="IPR036631">
    <property type="entry name" value="MGMT_N_sf"/>
</dbReference>
<name>A0A176WYD3_AGRTU</name>
<keyword evidence="4" id="KW-0227">DNA damage</keyword>
<comment type="catalytic activity">
    <reaction evidence="6">
        <text>a 6-O-methyl-2'-deoxyguanosine in DNA + L-cysteinyl-[protein] = S-methyl-L-cysteinyl-[protein] + a 2'-deoxyguanosine in DNA</text>
        <dbReference type="Rhea" id="RHEA:24000"/>
        <dbReference type="Rhea" id="RHEA-COMP:10131"/>
        <dbReference type="Rhea" id="RHEA-COMP:10132"/>
        <dbReference type="Rhea" id="RHEA-COMP:11367"/>
        <dbReference type="Rhea" id="RHEA-COMP:11368"/>
        <dbReference type="ChEBI" id="CHEBI:29950"/>
        <dbReference type="ChEBI" id="CHEBI:82612"/>
        <dbReference type="ChEBI" id="CHEBI:85445"/>
        <dbReference type="ChEBI" id="CHEBI:85448"/>
        <dbReference type="EC" id="2.1.1.63"/>
    </reaction>
</comment>
<organism evidence="8 9">
    <name type="scientific">Agrobacterium tumefaciens</name>
    <dbReference type="NCBI Taxonomy" id="358"/>
    <lineage>
        <taxon>Bacteria</taxon>
        <taxon>Pseudomonadati</taxon>
        <taxon>Pseudomonadota</taxon>
        <taxon>Alphaproteobacteria</taxon>
        <taxon>Hyphomicrobiales</taxon>
        <taxon>Rhizobiaceae</taxon>
        <taxon>Rhizobium/Agrobacterium group</taxon>
        <taxon>Agrobacterium</taxon>
        <taxon>Agrobacterium tumefaciens complex</taxon>
    </lineage>
</organism>
<evidence type="ECO:0000256" key="3">
    <source>
        <dbReference type="ARBA" id="ARBA00022679"/>
    </source>
</evidence>
<dbReference type="GO" id="GO:0003908">
    <property type="term" value="F:methylated-DNA-[protein]-cysteine S-methyltransferase activity"/>
    <property type="evidence" value="ECO:0007669"/>
    <property type="project" value="UniProtKB-EC"/>
</dbReference>
<keyword evidence="3 8" id="KW-0808">Transferase</keyword>
<dbReference type="SUPFAM" id="SSF53155">
    <property type="entry name" value="Methylated DNA-protein cysteine methyltransferase domain"/>
    <property type="match status" value="1"/>
</dbReference>
<evidence type="ECO:0000256" key="1">
    <source>
        <dbReference type="ARBA" id="ARBA00001286"/>
    </source>
</evidence>
<keyword evidence="2 8" id="KW-0489">Methyltransferase</keyword>
<dbReference type="GO" id="GO:0032259">
    <property type="term" value="P:methylation"/>
    <property type="evidence" value="ECO:0007669"/>
    <property type="project" value="UniProtKB-KW"/>
</dbReference>
<evidence type="ECO:0000313" key="8">
    <source>
        <dbReference type="EMBL" id="OAE37577.1"/>
    </source>
</evidence>
<dbReference type="PANTHER" id="PTHR10815">
    <property type="entry name" value="METHYLATED-DNA--PROTEIN-CYSTEINE METHYLTRANSFERASE"/>
    <property type="match status" value="1"/>
</dbReference>
<keyword evidence="5" id="KW-0234">DNA repair</keyword>
<gene>
    <name evidence="8" type="ORF">A7J57_08325</name>
</gene>
<dbReference type="GO" id="GO:0006281">
    <property type="term" value="P:DNA repair"/>
    <property type="evidence" value="ECO:0007669"/>
    <property type="project" value="UniProtKB-KW"/>
</dbReference>
<sequence length="185" mass="20049">MTIHCGYIVFPTALGHCGLAWTERGIARLQLPGSNADETEKRLQARLTSASIAVPEPHTRDVIGMITRYFTGDEVDFRPIELDLSGQERFFLDVYEVARQIGWGDTTTYGGIAKTLGCGMERARDVGQAMAKNPVPLIIPCHRVLAAGGRLGGFSAPGGTASKLRMLDLEKGGRSRTDQAQGNLF</sequence>
<dbReference type="InterPro" id="IPR001497">
    <property type="entry name" value="MethylDNA_cys_MeTrfase_AS"/>
</dbReference>
<dbReference type="CDD" id="cd06445">
    <property type="entry name" value="ATase"/>
    <property type="match status" value="1"/>
</dbReference>
<dbReference type="InterPro" id="IPR014048">
    <property type="entry name" value="MethylDNA_cys_MeTrfase_DNA-bd"/>
</dbReference>
<dbReference type="InterPro" id="IPR036217">
    <property type="entry name" value="MethylDNA_cys_MeTrfase_DNAb"/>
</dbReference>
<dbReference type="PANTHER" id="PTHR10815:SF5">
    <property type="entry name" value="METHYLATED-DNA--PROTEIN-CYSTEINE METHYLTRANSFERASE"/>
    <property type="match status" value="1"/>
</dbReference>
<dbReference type="RefSeq" id="WP_063951258.1">
    <property type="nucleotide sequence ID" value="NZ_LXPS01000039.1"/>
</dbReference>
<feature type="domain" description="Methylated-DNA-[protein]-cysteine S-methyltransferase DNA binding" evidence="7">
    <location>
        <begin position="90"/>
        <end position="171"/>
    </location>
</feature>